<evidence type="ECO:0000313" key="4">
    <source>
        <dbReference type="Proteomes" id="UP000215694"/>
    </source>
</evidence>
<comment type="caution">
    <text evidence="3">The sequence shown here is derived from an EMBL/GenBank/DDBJ whole genome shotgun (WGS) entry which is preliminary data.</text>
</comment>
<proteinExistence type="predicted"/>
<dbReference type="AlphaFoldDB" id="A0A371J886"/>
<evidence type="ECO:0000259" key="2">
    <source>
        <dbReference type="Pfam" id="PF13786"/>
    </source>
</evidence>
<dbReference type="OrthoDB" id="1932566at2"/>
<dbReference type="Pfam" id="PF19754">
    <property type="entry name" value="DUF6241"/>
    <property type="match status" value="1"/>
</dbReference>
<feature type="domain" description="DUF4179" evidence="2">
    <location>
        <begin position="68"/>
        <end position="119"/>
    </location>
</feature>
<reference evidence="3 4" key="1">
    <citation type="journal article" date="2017" name="Genome Announc.">
        <title>Draft Genome Sequence of Romboutsia weinsteinii sp. nov. Strain CCRI-19649(T) Isolated from Surface Water.</title>
        <authorList>
            <person name="Maheux A.F."/>
            <person name="Boudreau D.K."/>
            <person name="Berube E."/>
            <person name="Boissinot M."/>
            <person name="Cantin P."/>
            <person name="Raymond F."/>
            <person name="Corbeil J."/>
            <person name="Omar R.F."/>
            <person name="Bergeron M.G."/>
        </authorList>
    </citation>
    <scope>NUCLEOTIDE SEQUENCE [LARGE SCALE GENOMIC DNA]</scope>
    <source>
        <strain evidence="3 4">CCRI-19649</strain>
    </source>
</reference>
<evidence type="ECO:0000256" key="1">
    <source>
        <dbReference type="SAM" id="Phobius"/>
    </source>
</evidence>
<protein>
    <submittedName>
        <fullName evidence="3">DUF4179 domain-containing protein</fullName>
    </submittedName>
</protein>
<dbReference type="RefSeq" id="WP_094368721.1">
    <property type="nucleotide sequence ID" value="NZ_NOJY02000004.1"/>
</dbReference>
<organism evidence="3 4">
    <name type="scientific">Romboutsia weinsteinii</name>
    <dbReference type="NCBI Taxonomy" id="2020949"/>
    <lineage>
        <taxon>Bacteria</taxon>
        <taxon>Bacillati</taxon>
        <taxon>Bacillota</taxon>
        <taxon>Clostridia</taxon>
        <taxon>Peptostreptococcales</taxon>
        <taxon>Peptostreptococcaceae</taxon>
        <taxon>Romboutsia</taxon>
    </lineage>
</organism>
<keyword evidence="4" id="KW-1185">Reference proteome</keyword>
<gene>
    <name evidence="3" type="ORF">CHL78_003340</name>
</gene>
<dbReference type="EMBL" id="NOJY02000004">
    <property type="protein sequence ID" value="RDY28969.1"/>
    <property type="molecule type" value="Genomic_DNA"/>
</dbReference>
<evidence type="ECO:0000313" key="3">
    <source>
        <dbReference type="EMBL" id="RDY28969.1"/>
    </source>
</evidence>
<keyword evidence="1" id="KW-0812">Transmembrane</keyword>
<dbReference type="Pfam" id="PF13786">
    <property type="entry name" value="DUF4179"/>
    <property type="match status" value="1"/>
</dbReference>
<keyword evidence="1" id="KW-1133">Transmembrane helix</keyword>
<dbReference type="InterPro" id="IPR025436">
    <property type="entry name" value="DUF4179"/>
</dbReference>
<dbReference type="Proteomes" id="UP000215694">
    <property type="component" value="Unassembled WGS sequence"/>
</dbReference>
<keyword evidence="1" id="KW-0472">Membrane</keyword>
<sequence>MKKYNKNKINDIDSKEIELEIFEVMEKEIETDFEDFYRTLDNLDTIELPDDLDALIDNVIDSVDKDTNKKNIKKIYIAAASIVCIIMGIGVYNPALAYKIPILHNVFKVINDTLNIDSISSTIGVNKIVPKVEVNEEGSLEVVKVKVKKEKDVVAPTSQLETIRLIHDMSNGIIKAQDIWNCTEITPNTIEMALNGIEYMDETHKSYLKGEIEKWKIGEFGNAKEVHNYVWRMLNGTIGEAYGIDNGNIKKIKEKYFSN</sequence>
<dbReference type="InterPro" id="IPR046208">
    <property type="entry name" value="DUF6241"/>
</dbReference>
<feature type="transmembrane region" description="Helical" evidence="1">
    <location>
        <begin position="75"/>
        <end position="95"/>
    </location>
</feature>
<accession>A0A371J886</accession>
<name>A0A371J886_9FIRM</name>